<name>A0A4Q9GTQ3_9MICO</name>
<reference evidence="3" key="1">
    <citation type="submission" date="2019-02" db="EMBL/GenBank/DDBJ databases">
        <title>Glaciihabitans arcticus sp. nov., a psychrotolerant bacterium isolated from polar soil.</title>
        <authorList>
            <person name="Dahal R.H."/>
        </authorList>
    </citation>
    <scope>NUCLEOTIDE SEQUENCE [LARGE SCALE GENOMIC DNA]</scope>
    <source>
        <strain evidence="3">RP-3-7</strain>
    </source>
</reference>
<sequence>MAPITPVLWFDLEGKEAVDFYVETFPNSRVLATSVYPESAPLPAGTWLTIDFELNGLRVQALNGGPGHPFTDAISLSTEVDGQAEVDRLWQAITGSGGEEGPCGWAKDRFGLWWQIVPKGMGKLLNDPDPGRASRAMNSMMQMKKIDLAAIEAAAAG</sequence>
<proteinExistence type="predicted"/>
<protein>
    <submittedName>
        <fullName evidence="2">VOC family protein</fullName>
    </submittedName>
</protein>
<comment type="caution">
    <text evidence="2">The sequence shown here is derived from an EMBL/GenBank/DDBJ whole genome shotgun (WGS) entry which is preliminary data.</text>
</comment>
<dbReference type="Gene3D" id="3.10.180.10">
    <property type="entry name" value="2,3-Dihydroxybiphenyl 1,2-Dioxygenase, domain 1"/>
    <property type="match status" value="1"/>
</dbReference>
<evidence type="ECO:0000313" key="2">
    <source>
        <dbReference type="EMBL" id="TBN56517.1"/>
    </source>
</evidence>
<dbReference type="RefSeq" id="WP_130980627.1">
    <property type="nucleotide sequence ID" value="NZ_SISG01000001.1"/>
</dbReference>
<gene>
    <name evidence="2" type="ORF">EYE40_03395</name>
</gene>
<feature type="domain" description="PhnB-like" evidence="1">
    <location>
        <begin position="4"/>
        <end position="117"/>
    </location>
</feature>
<dbReference type="InterPro" id="IPR009725">
    <property type="entry name" value="3_dmu_93_MTrfase"/>
</dbReference>
<dbReference type="PIRSF" id="PIRSF021700">
    <property type="entry name" value="3_dmu_93_MTrfase"/>
    <property type="match status" value="1"/>
</dbReference>
<dbReference type="SUPFAM" id="SSF54593">
    <property type="entry name" value="Glyoxalase/Bleomycin resistance protein/Dihydroxybiphenyl dioxygenase"/>
    <property type="match status" value="1"/>
</dbReference>
<dbReference type="PANTHER" id="PTHR33990:SF2">
    <property type="entry name" value="PHNB-LIKE DOMAIN-CONTAINING PROTEIN"/>
    <property type="match status" value="1"/>
</dbReference>
<evidence type="ECO:0000259" key="1">
    <source>
        <dbReference type="Pfam" id="PF06983"/>
    </source>
</evidence>
<dbReference type="Proteomes" id="UP000294194">
    <property type="component" value="Unassembled WGS sequence"/>
</dbReference>
<dbReference type="PANTHER" id="PTHR33990">
    <property type="entry name" value="PROTEIN YJDN-RELATED"/>
    <property type="match status" value="1"/>
</dbReference>
<dbReference type="InterPro" id="IPR029068">
    <property type="entry name" value="Glyas_Bleomycin-R_OHBP_Dase"/>
</dbReference>
<dbReference type="AlphaFoldDB" id="A0A4Q9GTQ3"/>
<accession>A0A4Q9GTQ3</accession>
<organism evidence="2 3">
    <name type="scientific">Glaciihabitans arcticus</name>
    <dbReference type="NCBI Taxonomy" id="2668039"/>
    <lineage>
        <taxon>Bacteria</taxon>
        <taxon>Bacillati</taxon>
        <taxon>Actinomycetota</taxon>
        <taxon>Actinomycetes</taxon>
        <taxon>Micrococcales</taxon>
        <taxon>Microbacteriaceae</taxon>
        <taxon>Glaciihabitans</taxon>
    </lineage>
</organism>
<evidence type="ECO:0000313" key="3">
    <source>
        <dbReference type="Proteomes" id="UP000294194"/>
    </source>
</evidence>
<dbReference type="Pfam" id="PF06983">
    <property type="entry name" value="3-dmu-9_3-mt"/>
    <property type="match status" value="1"/>
</dbReference>
<dbReference type="InterPro" id="IPR028973">
    <property type="entry name" value="PhnB-like"/>
</dbReference>
<keyword evidence="3" id="KW-1185">Reference proteome</keyword>
<dbReference type="CDD" id="cd06588">
    <property type="entry name" value="PhnB_like"/>
    <property type="match status" value="1"/>
</dbReference>
<dbReference type="EMBL" id="SISG01000001">
    <property type="protein sequence ID" value="TBN56517.1"/>
    <property type="molecule type" value="Genomic_DNA"/>
</dbReference>